<organism evidence="1 2">
    <name type="scientific">Microvirga vignae</name>
    <dbReference type="NCBI Taxonomy" id="1225564"/>
    <lineage>
        <taxon>Bacteria</taxon>
        <taxon>Pseudomonadati</taxon>
        <taxon>Pseudomonadota</taxon>
        <taxon>Alphaproteobacteria</taxon>
        <taxon>Hyphomicrobiales</taxon>
        <taxon>Methylobacteriaceae</taxon>
        <taxon>Microvirga</taxon>
    </lineage>
</organism>
<proteinExistence type="predicted"/>
<gene>
    <name evidence="1" type="ORF">AA309_17790</name>
</gene>
<dbReference type="EMBL" id="LCYG01000044">
    <property type="protein sequence ID" value="KLK91844.1"/>
    <property type="molecule type" value="Genomic_DNA"/>
</dbReference>
<accession>A0A0H1R9X6</accession>
<sequence length="67" mass="7892">MLNPFFVNNLDPNRFPKTTLWIHGQVHTPFGYVVPARDGHLIRVRRKPLRYPMTPRRDRGAVKVVEI</sequence>
<evidence type="ECO:0000313" key="1">
    <source>
        <dbReference type="EMBL" id="KLK91844.1"/>
    </source>
</evidence>
<name>A0A0H1R9X6_9HYPH</name>
<dbReference type="AlphaFoldDB" id="A0A0H1R9X6"/>
<keyword evidence="2" id="KW-1185">Reference proteome</keyword>
<evidence type="ECO:0000313" key="2">
    <source>
        <dbReference type="Proteomes" id="UP000035489"/>
    </source>
</evidence>
<dbReference type="STRING" id="1225564.AA309_17790"/>
<dbReference type="Proteomes" id="UP000035489">
    <property type="component" value="Unassembled WGS sequence"/>
</dbReference>
<comment type="caution">
    <text evidence="1">The sequence shown here is derived from an EMBL/GenBank/DDBJ whole genome shotgun (WGS) entry which is preliminary data.</text>
</comment>
<protein>
    <submittedName>
        <fullName evidence="1">Uncharacterized protein</fullName>
    </submittedName>
</protein>
<reference evidence="1 2" key="1">
    <citation type="submission" date="2015-05" db="EMBL/GenBank/DDBJ databases">
        <title>Draft genome sequence of Microvirga vignae strain BR3299, a novel nitrogen fixing bacteria isolated from Brazil semi-aired region.</title>
        <authorList>
            <person name="Zilli J.E."/>
            <person name="Passos S.R."/>
            <person name="Leite J."/>
            <person name="Baldani J.I."/>
            <person name="Xavier G.R."/>
            <person name="Rumjaneck N.G."/>
            <person name="Simoes-Araujo J.L."/>
        </authorList>
    </citation>
    <scope>NUCLEOTIDE SEQUENCE [LARGE SCALE GENOMIC DNA]</scope>
    <source>
        <strain evidence="1 2">BR3299</strain>
    </source>
</reference>
<dbReference type="PATRIC" id="fig|1225564.3.peg.4688"/>